<dbReference type="InterPro" id="IPR027473">
    <property type="entry name" value="L-asparaginase_C"/>
</dbReference>
<reference evidence="11" key="1">
    <citation type="submission" date="2019-11" db="EMBL/GenBank/DDBJ databases">
        <title>Spread of Macrolides and rifampicin resistant Rhodococcus equi in clinical isolates in the USA.</title>
        <authorList>
            <person name="Alvarez-Narvaez S."/>
            <person name="Huber L."/>
            <person name="Cohen N.D."/>
            <person name="Slovis N."/>
            <person name="Greiter M."/>
            <person name="Giguere S."/>
            <person name="Hart K."/>
        </authorList>
    </citation>
    <scope>NUCLEOTIDE SEQUENCE</scope>
    <source>
        <strain evidence="11">Lh_17</strain>
    </source>
</reference>
<sequence length="336" mass="33938">MSKVVVLATGGTIASRNDSSGNAVAADDVSSLLASVAPSGIRVEGRDVLTTGSYLLTPDDQLTILRAIADASSDPDVSGVVVTHGTDTMEETAYLCDLHQAGDRPVVFTGAQLAADSEVWDGARNLSDAVAVAAAPTARGVGTVIVFHGRILPAAGTRKCHTTALDAFDNGAGGVLGHVRDGVVAIDHRPERPQPLPLPDALPRVDIVAVHPGADRTLLDAAVEAGARGMVVVGTGVGNANPSFVAAAQDCIAAGIPVIVGTRVPNGDIVARYGNGGGADLADRGVLPAGLLRPAQARILLASALAVAPVSEIANIVRSHTHPTVATPATSHSSHR</sequence>
<dbReference type="InterPro" id="IPR040919">
    <property type="entry name" value="Asparaginase_C"/>
</dbReference>
<dbReference type="Gene3D" id="3.40.50.1170">
    <property type="entry name" value="L-asparaginase, N-terminal domain"/>
    <property type="match status" value="1"/>
</dbReference>
<feature type="active site" evidence="7">
    <location>
        <position position="12"/>
    </location>
</feature>
<comment type="caution">
    <text evidence="11">The sequence shown here is derived from an EMBL/GenBank/DDBJ whole genome shotgun (WGS) entry which is preliminary data.</text>
</comment>
<name>A0A9Q2UP68_RHOHA</name>
<dbReference type="PROSITE" id="PS51732">
    <property type="entry name" value="ASN_GLN_ASE_3"/>
    <property type="match status" value="1"/>
</dbReference>
<proteinExistence type="inferred from homology"/>
<dbReference type="Pfam" id="PF17763">
    <property type="entry name" value="Asparaginase_C"/>
    <property type="match status" value="1"/>
</dbReference>
<dbReference type="EC" id="3.5.1.1" evidence="2"/>
<evidence type="ECO:0000256" key="5">
    <source>
        <dbReference type="PIRSR" id="PIRSR001220-1"/>
    </source>
</evidence>
<accession>A0A9Q2UP68</accession>
<evidence type="ECO:0000313" key="13">
    <source>
        <dbReference type="Proteomes" id="UP000808906"/>
    </source>
</evidence>
<reference evidence="12" key="2">
    <citation type="journal article" date="2020" name="Environ. Microbiol.">
        <title>The novel and transferable erm(51) gene confers Macrolides, Lincosamides, and Streptogramins B (MLSB) resistance to clonal Rhodococcus equi in the environment.</title>
        <authorList>
            <person name="Huber L."/>
            <person name="Giguere S."/>
            <person name="Slovis N.M."/>
            <person name="Alvarez-Narvaez S."/>
            <person name="Hart K.A."/>
            <person name="Greiter M."/>
            <person name="Morris E.R.A."/>
            <person name="Cohen N.D."/>
        </authorList>
    </citation>
    <scope>NUCLEOTIDE SEQUENCE</scope>
    <source>
        <strain evidence="12">Lh_16_1</strain>
    </source>
</reference>
<evidence type="ECO:0000313" key="12">
    <source>
        <dbReference type="EMBL" id="NKW41338.1"/>
    </source>
</evidence>
<evidence type="ECO:0000256" key="1">
    <source>
        <dbReference type="ARBA" id="ARBA00010518"/>
    </source>
</evidence>
<dbReference type="PANTHER" id="PTHR11707:SF28">
    <property type="entry name" value="60 KDA LYSOPHOSPHOLIPASE"/>
    <property type="match status" value="1"/>
</dbReference>
<dbReference type="Gene3D" id="3.40.50.40">
    <property type="match status" value="1"/>
</dbReference>
<dbReference type="InterPro" id="IPR006034">
    <property type="entry name" value="Asparaginase/glutaminase-like"/>
</dbReference>
<dbReference type="PROSITE" id="PS00144">
    <property type="entry name" value="ASN_GLN_ASE_1"/>
    <property type="match status" value="1"/>
</dbReference>
<dbReference type="InterPro" id="IPR027474">
    <property type="entry name" value="L-asparaginase_N"/>
</dbReference>
<dbReference type="PANTHER" id="PTHR11707">
    <property type="entry name" value="L-ASPARAGINASE"/>
    <property type="match status" value="1"/>
</dbReference>
<dbReference type="InterPro" id="IPR004550">
    <property type="entry name" value="AsnASE_II"/>
</dbReference>
<protein>
    <recommendedName>
        <fullName evidence="2">asparaginase</fullName>
        <ecNumber evidence="2">3.5.1.1</ecNumber>
    </recommendedName>
</protein>
<dbReference type="Pfam" id="PF00710">
    <property type="entry name" value="Asparaginase"/>
    <property type="match status" value="1"/>
</dbReference>
<dbReference type="SFLD" id="SFLDS00057">
    <property type="entry name" value="Glutaminase/Asparaginase"/>
    <property type="match status" value="1"/>
</dbReference>
<feature type="active site" description="O-isoaspartyl threonine intermediate" evidence="5">
    <location>
        <position position="12"/>
    </location>
</feature>
<dbReference type="EMBL" id="WVDC01000001">
    <property type="protein sequence ID" value="NKW41338.1"/>
    <property type="molecule type" value="Genomic_DNA"/>
</dbReference>
<dbReference type="PROSITE" id="PS00917">
    <property type="entry name" value="ASN_GLN_ASE_2"/>
    <property type="match status" value="1"/>
</dbReference>
<comment type="catalytic activity">
    <reaction evidence="4">
        <text>L-asparagine + H2O = L-aspartate + NH4(+)</text>
        <dbReference type="Rhea" id="RHEA:21016"/>
        <dbReference type="ChEBI" id="CHEBI:15377"/>
        <dbReference type="ChEBI" id="CHEBI:28938"/>
        <dbReference type="ChEBI" id="CHEBI:29991"/>
        <dbReference type="ChEBI" id="CHEBI:58048"/>
        <dbReference type="EC" id="3.5.1.1"/>
    </reaction>
</comment>
<dbReference type="InterPro" id="IPR027475">
    <property type="entry name" value="Asparaginase/glutaminase_AS2"/>
</dbReference>
<organism evidence="11 13">
    <name type="scientific">Rhodococcus hoagii</name>
    <name type="common">Corynebacterium equii</name>
    <dbReference type="NCBI Taxonomy" id="43767"/>
    <lineage>
        <taxon>Bacteria</taxon>
        <taxon>Bacillati</taxon>
        <taxon>Actinomycetota</taxon>
        <taxon>Actinomycetes</taxon>
        <taxon>Mycobacteriales</taxon>
        <taxon>Nocardiaceae</taxon>
        <taxon>Prescottella</taxon>
    </lineage>
</organism>
<feature type="active site" evidence="8">
    <location>
        <position position="86"/>
    </location>
</feature>
<feature type="domain" description="Asparaginase/glutaminase C-terminal" evidence="10">
    <location>
        <begin position="204"/>
        <end position="306"/>
    </location>
</feature>
<dbReference type="PIRSF" id="PIRSF001220">
    <property type="entry name" value="L-ASNase_gatD"/>
    <property type="match status" value="1"/>
</dbReference>
<dbReference type="SUPFAM" id="SSF53774">
    <property type="entry name" value="Glutaminase/Asparaginase"/>
    <property type="match status" value="1"/>
</dbReference>
<gene>
    <name evidence="11" type="ORF">GS441_06790</name>
    <name evidence="12" type="ORF">GS947_06835</name>
</gene>
<evidence type="ECO:0000256" key="7">
    <source>
        <dbReference type="PROSITE-ProRule" id="PRU10099"/>
    </source>
</evidence>
<comment type="similarity">
    <text evidence="1">Belongs to the asparaginase 1 family.</text>
</comment>
<feature type="binding site" evidence="6">
    <location>
        <position position="53"/>
    </location>
    <ligand>
        <name>substrate</name>
    </ligand>
</feature>
<evidence type="ECO:0000256" key="8">
    <source>
        <dbReference type="PROSITE-ProRule" id="PRU10100"/>
    </source>
</evidence>
<dbReference type="PIRSF" id="PIRSF500176">
    <property type="entry name" value="L_ASNase"/>
    <property type="match status" value="1"/>
</dbReference>
<dbReference type="Proteomes" id="UP000608063">
    <property type="component" value="Unassembled WGS sequence"/>
</dbReference>
<dbReference type="EMBL" id="WUXR01000002">
    <property type="protein sequence ID" value="MBM4565146.1"/>
    <property type="molecule type" value="Genomic_DNA"/>
</dbReference>
<evidence type="ECO:0000256" key="2">
    <source>
        <dbReference type="ARBA" id="ARBA00012920"/>
    </source>
</evidence>
<dbReference type="Proteomes" id="UP000808906">
    <property type="component" value="Unassembled WGS sequence"/>
</dbReference>
<evidence type="ECO:0000256" key="6">
    <source>
        <dbReference type="PIRSR" id="PIRSR001220-2"/>
    </source>
</evidence>
<dbReference type="AlphaFoldDB" id="A0A9Q2UP68"/>
<dbReference type="RefSeq" id="WP_084846752.1">
    <property type="nucleotide sequence ID" value="NZ_CP095477.1"/>
</dbReference>
<evidence type="ECO:0000256" key="3">
    <source>
        <dbReference type="ARBA" id="ARBA00022801"/>
    </source>
</evidence>
<dbReference type="GO" id="GO:0006528">
    <property type="term" value="P:asparagine metabolic process"/>
    <property type="evidence" value="ECO:0007669"/>
    <property type="project" value="InterPro"/>
</dbReference>
<evidence type="ECO:0000259" key="10">
    <source>
        <dbReference type="Pfam" id="PF17763"/>
    </source>
</evidence>
<evidence type="ECO:0000256" key="4">
    <source>
        <dbReference type="ARBA" id="ARBA00049366"/>
    </source>
</evidence>
<dbReference type="CDD" id="cd08964">
    <property type="entry name" value="L-asparaginase_II"/>
    <property type="match status" value="1"/>
</dbReference>
<dbReference type="GO" id="GO:0004067">
    <property type="term" value="F:asparaginase activity"/>
    <property type="evidence" value="ECO:0007669"/>
    <property type="project" value="UniProtKB-UniRule"/>
</dbReference>
<dbReference type="InterPro" id="IPR036152">
    <property type="entry name" value="Asp/glu_Ase-like_sf"/>
</dbReference>
<keyword evidence="3" id="KW-0378">Hydrolase</keyword>
<feature type="binding site" evidence="6">
    <location>
        <begin position="86"/>
        <end position="87"/>
    </location>
    <ligand>
        <name>substrate</name>
    </ligand>
</feature>
<dbReference type="SMART" id="SM00870">
    <property type="entry name" value="Asparaginase"/>
    <property type="match status" value="1"/>
</dbReference>
<evidence type="ECO:0000313" key="11">
    <source>
        <dbReference type="EMBL" id="MBM4565146.1"/>
    </source>
</evidence>
<dbReference type="PRINTS" id="PR00139">
    <property type="entry name" value="ASNGLNASE"/>
</dbReference>
<dbReference type="InterPro" id="IPR020827">
    <property type="entry name" value="Asparaginase/glutaminase_AS1"/>
</dbReference>
<dbReference type="InterPro" id="IPR037152">
    <property type="entry name" value="L-asparaginase_N_sf"/>
</dbReference>
<feature type="domain" description="L-asparaginase N-terminal" evidence="9">
    <location>
        <begin position="3"/>
        <end position="190"/>
    </location>
</feature>
<evidence type="ECO:0000259" key="9">
    <source>
        <dbReference type="Pfam" id="PF00710"/>
    </source>
</evidence>